<evidence type="ECO:0000256" key="2">
    <source>
        <dbReference type="ARBA" id="ARBA00023015"/>
    </source>
</evidence>
<dbReference type="SUPFAM" id="SSF46785">
    <property type="entry name" value="Winged helix' DNA-binding domain"/>
    <property type="match status" value="1"/>
</dbReference>
<dbReference type="PRINTS" id="PR00039">
    <property type="entry name" value="HTHLYSR"/>
</dbReference>
<evidence type="ECO:0000313" key="6">
    <source>
        <dbReference type="EMBL" id="MEJ8281966.1"/>
    </source>
</evidence>
<name>A0ABU8TDE0_9PSEU</name>
<evidence type="ECO:0000259" key="5">
    <source>
        <dbReference type="PROSITE" id="PS50931"/>
    </source>
</evidence>
<evidence type="ECO:0000256" key="1">
    <source>
        <dbReference type="ARBA" id="ARBA00009437"/>
    </source>
</evidence>
<dbReference type="InterPro" id="IPR005119">
    <property type="entry name" value="LysR_subst-bd"/>
</dbReference>
<dbReference type="Gene3D" id="3.40.190.10">
    <property type="entry name" value="Periplasmic binding protein-like II"/>
    <property type="match status" value="2"/>
</dbReference>
<dbReference type="Pfam" id="PF03466">
    <property type="entry name" value="LysR_substrate"/>
    <property type="match status" value="1"/>
</dbReference>
<feature type="domain" description="HTH lysR-type" evidence="5">
    <location>
        <begin position="1"/>
        <end position="59"/>
    </location>
</feature>
<dbReference type="Pfam" id="PF00126">
    <property type="entry name" value="HTH_1"/>
    <property type="match status" value="1"/>
</dbReference>
<proteinExistence type="inferred from homology"/>
<evidence type="ECO:0000313" key="7">
    <source>
        <dbReference type="Proteomes" id="UP001364211"/>
    </source>
</evidence>
<dbReference type="Gene3D" id="1.10.10.10">
    <property type="entry name" value="Winged helix-like DNA-binding domain superfamily/Winged helix DNA-binding domain"/>
    <property type="match status" value="1"/>
</dbReference>
<comment type="similarity">
    <text evidence="1">Belongs to the LysR transcriptional regulatory family.</text>
</comment>
<evidence type="ECO:0000256" key="3">
    <source>
        <dbReference type="ARBA" id="ARBA00023125"/>
    </source>
</evidence>
<keyword evidence="7" id="KW-1185">Reference proteome</keyword>
<dbReference type="Proteomes" id="UP001364211">
    <property type="component" value="Unassembled WGS sequence"/>
</dbReference>
<dbReference type="PROSITE" id="PS50931">
    <property type="entry name" value="HTH_LYSR"/>
    <property type="match status" value="1"/>
</dbReference>
<dbReference type="InterPro" id="IPR036390">
    <property type="entry name" value="WH_DNA-bd_sf"/>
</dbReference>
<dbReference type="RefSeq" id="WP_340294917.1">
    <property type="nucleotide sequence ID" value="NZ_JBBJUP010000025.1"/>
</dbReference>
<protein>
    <submittedName>
        <fullName evidence="6">LysR family transcriptional regulator</fullName>
    </submittedName>
</protein>
<evidence type="ECO:0000256" key="4">
    <source>
        <dbReference type="ARBA" id="ARBA00023163"/>
    </source>
</evidence>
<keyword evidence="4" id="KW-0804">Transcription</keyword>
<keyword evidence="2" id="KW-0805">Transcription regulation</keyword>
<sequence length="288" mass="28780">MDLLRHLSFVVAVAEERHFGRAAARLGMAQPPLSQGLRRLEARLGVVLFDRGPGGVAPTAAGRDLLPRARALLEDAEALARAAARHADAARLLRLGVVADLGPATTARLAARAAAVTGLRVAPTVTTTVALVDAVSDGTLDVAVVAHPTVLESARGGPVVALPTAVLLPAGHPAAGPGPVVLRALRGLALATAPRAHAPAAHDLLLDTLDTRGCPASAAGAASPAEALALVATGAAFALTADPGLGADGVARREPAGAPVPFRVRVVHRDGVPDGVVDALAGVLREGA</sequence>
<dbReference type="PANTHER" id="PTHR30346">
    <property type="entry name" value="TRANSCRIPTIONAL DUAL REGULATOR HCAR-RELATED"/>
    <property type="match status" value="1"/>
</dbReference>
<organism evidence="6 7">
    <name type="scientific">Pseudonocardia spirodelae</name>
    <dbReference type="NCBI Taxonomy" id="3133431"/>
    <lineage>
        <taxon>Bacteria</taxon>
        <taxon>Bacillati</taxon>
        <taxon>Actinomycetota</taxon>
        <taxon>Actinomycetes</taxon>
        <taxon>Pseudonocardiales</taxon>
        <taxon>Pseudonocardiaceae</taxon>
        <taxon>Pseudonocardia</taxon>
    </lineage>
</organism>
<reference evidence="6 7" key="1">
    <citation type="submission" date="2024-03" db="EMBL/GenBank/DDBJ databases">
        <title>Draft genome sequence of Pseudonocardia sp. DW16-2.</title>
        <authorList>
            <person name="Duangmal K."/>
        </authorList>
    </citation>
    <scope>NUCLEOTIDE SEQUENCE [LARGE SCALE GENOMIC DNA]</scope>
    <source>
        <strain evidence="6 7">DW16-2</strain>
    </source>
</reference>
<comment type="caution">
    <text evidence="6">The sequence shown here is derived from an EMBL/GenBank/DDBJ whole genome shotgun (WGS) entry which is preliminary data.</text>
</comment>
<dbReference type="SUPFAM" id="SSF53850">
    <property type="entry name" value="Periplasmic binding protein-like II"/>
    <property type="match status" value="1"/>
</dbReference>
<dbReference type="EMBL" id="JBBJUP010000025">
    <property type="protein sequence ID" value="MEJ8281966.1"/>
    <property type="molecule type" value="Genomic_DNA"/>
</dbReference>
<gene>
    <name evidence="6" type="ORF">WJX68_23745</name>
</gene>
<dbReference type="InterPro" id="IPR000847">
    <property type="entry name" value="LysR_HTH_N"/>
</dbReference>
<keyword evidence="3" id="KW-0238">DNA-binding</keyword>
<dbReference type="PANTHER" id="PTHR30346:SF0">
    <property type="entry name" value="HCA OPERON TRANSCRIPTIONAL ACTIVATOR HCAR"/>
    <property type="match status" value="1"/>
</dbReference>
<dbReference type="InterPro" id="IPR036388">
    <property type="entry name" value="WH-like_DNA-bd_sf"/>
</dbReference>
<accession>A0ABU8TDE0</accession>